<dbReference type="AlphaFoldDB" id="A0A512NIF5"/>
<sequence>MAKSINVQVKEALNPLLIAIRDQLAASPSPAKPLPAPPPKPGGWVSATPADAMLDRLEELIDELDTAASIPERVDTVGRLAESMKECQTIVLALDSRYKFNSIKLAPGKASSVPFSRIRGSIELAHRYYDRLSYYKTDAGKKFLKGVVSTTMDLDREGDVAVRDHHFDERLDPLASVRSWDSMRVYLPWARQQLEKNADPIEHIVEFLIGLIDVSDRLIEDLLWGLVDAKQARLHPTQAAGDWLNVEIRTHVPGDEKFSSPRDSRRMWTYQVKVPGRQREGQKAKEFAGSWEWTCNVWADNAVSLPMLRVVHTTNGPSSRHGITNDFTRGTLYAMRGPTVMRCYPSVRFHSALFDSELTSAAGMLVAEEGRVIAIDNRSGHYQPGYRQLQTAVRFLHSNLLFKHDAFVSLHVSNSDPGTNTEAEALYFSPKDFLSAAQSGMSFNVVAGHLAPMAQQYGYGLPVPARHAGLIPPPLSDFSSGRKRWDRMLASYYGGARGLETIVADLKAALTPSGTVAKWTVGRVNGTQSTAARREGDHASLASQTLQAIDSGGAYCTLPEILRKLMAATRASGGPIANAKDQASLISANQRYVDIAKRLAALTPNRGYF</sequence>
<evidence type="ECO:0000313" key="1">
    <source>
        <dbReference type="EMBL" id="GEP58728.1"/>
    </source>
</evidence>
<dbReference type="Proteomes" id="UP000321058">
    <property type="component" value="Unassembled WGS sequence"/>
</dbReference>
<evidence type="ECO:0000313" key="2">
    <source>
        <dbReference type="Proteomes" id="UP000321058"/>
    </source>
</evidence>
<proteinExistence type="predicted"/>
<dbReference type="OrthoDB" id="197187at2"/>
<organism evidence="1 2">
    <name type="scientific">Reyranella soli</name>
    <dbReference type="NCBI Taxonomy" id="1230389"/>
    <lineage>
        <taxon>Bacteria</taxon>
        <taxon>Pseudomonadati</taxon>
        <taxon>Pseudomonadota</taxon>
        <taxon>Alphaproteobacteria</taxon>
        <taxon>Hyphomicrobiales</taxon>
        <taxon>Reyranellaceae</taxon>
        <taxon>Reyranella</taxon>
    </lineage>
</organism>
<dbReference type="EMBL" id="BKAJ01000108">
    <property type="protein sequence ID" value="GEP58728.1"/>
    <property type="molecule type" value="Genomic_DNA"/>
</dbReference>
<protein>
    <submittedName>
        <fullName evidence="1">Uncharacterized protein</fullName>
    </submittedName>
</protein>
<dbReference type="RefSeq" id="WP_147154122.1">
    <property type="nucleotide sequence ID" value="NZ_BKAJ01000108.1"/>
</dbReference>
<name>A0A512NIF5_9HYPH</name>
<reference evidence="1 2" key="1">
    <citation type="submission" date="2019-07" db="EMBL/GenBank/DDBJ databases">
        <title>Whole genome shotgun sequence of Reyranella soli NBRC 108950.</title>
        <authorList>
            <person name="Hosoyama A."/>
            <person name="Uohara A."/>
            <person name="Ohji S."/>
            <person name="Ichikawa N."/>
        </authorList>
    </citation>
    <scope>NUCLEOTIDE SEQUENCE [LARGE SCALE GENOMIC DNA]</scope>
    <source>
        <strain evidence="1 2">NBRC 108950</strain>
    </source>
</reference>
<accession>A0A512NIF5</accession>
<keyword evidence="2" id="KW-1185">Reference proteome</keyword>
<gene>
    <name evidence="1" type="ORF">RSO01_58940</name>
</gene>
<comment type="caution">
    <text evidence="1">The sequence shown here is derived from an EMBL/GenBank/DDBJ whole genome shotgun (WGS) entry which is preliminary data.</text>
</comment>